<keyword evidence="1" id="KW-0812">Transmembrane</keyword>
<accession>A0A364L8N1</accession>
<dbReference type="GeneID" id="63797400"/>
<protein>
    <submittedName>
        <fullName evidence="2">Uncharacterized protein</fullName>
    </submittedName>
</protein>
<dbReference type="GO" id="GO:0016757">
    <property type="term" value="F:glycosyltransferase activity"/>
    <property type="evidence" value="ECO:0007669"/>
    <property type="project" value="InterPro"/>
</dbReference>
<dbReference type="PANTHER" id="PTHR31410:SF1">
    <property type="entry name" value="POST-GPI ATTACHMENT TO PROTEINS FACTOR 4"/>
    <property type="match status" value="1"/>
</dbReference>
<evidence type="ECO:0000313" key="3">
    <source>
        <dbReference type="Proteomes" id="UP000249363"/>
    </source>
</evidence>
<gene>
    <name evidence="2" type="ORF">BHQ10_008186</name>
</gene>
<comment type="caution">
    <text evidence="2">The sequence shown here is derived from an EMBL/GenBank/DDBJ whole genome shotgun (WGS) entry which is preliminary data.</text>
</comment>
<name>A0A364L8N1_TALAM</name>
<dbReference type="GO" id="GO:0000139">
    <property type="term" value="C:Golgi membrane"/>
    <property type="evidence" value="ECO:0007669"/>
    <property type="project" value="InterPro"/>
</dbReference>
<keyword evidence="3" id="KW-1185">Reference proteome</keyword>
<dbReference type="EMBL" id="MIKG01000018">
    <property type="protein sequence ID" value="RAO72174.1"/>
    <property type="molecule type" value="Genomic_DNA"/>
</dbReference>
<dbReference type="GO" id="GO:0006506">
    <property type="term" value="P:GPI anchor biosynthetic process"/>
    <property type="evidence" value="ECO:0007669"/>
    <property type="project" value="InterPro"/>
</dbReference>
<organism evidence="2 3">
    <name type="scientific">Talaromyces amestolkiae</name>
    <dbReference type="NCBI Taxonomy" id="1196081"/>
    <lineage>
        <taxon>Eukaryota</taxon>
        <taxon>Fungi</taxon>
        <taxon>Dikarya</taxon>
        <taxon>Ascomycota</taxon>
        <taxon>Pezizomycotina</taxon>
        <taxon>Eurotiomycetes</taxon>
        <taxon>Eurotiomycetidae</taxon>
        <taxon>Eurotiales</taxon>
        <taxon>Trichocomaceae</taxon>
        <taxon>Talaromyces</taxon>
        <taxon>Talaromyces sect. Talaromyces</taxon>
    </lineage>
</organism>
<dbReference type="RefSeq" id="XP_040736688.1">
    <property type="nucleotide sequence ID" value="XM_040880963.1"/>
</dbReference>
<dbReference type="PANTHER" id="PTHR31410">
    <property type="entry name" value="TRANSMEMBRANE PROTEIN 246"/>
    <property type="match status" value="1"/>
</dbReference>
<reference evidence="2 3" key="1">
    <citation type="journal article" date="2017" name="Biotechnol. Biofuels">
        <title>Differential beta-glucosidase expression as a function of carbon source availability in Talaromyces amestolkiae: a genomic and proteomic approach.</title>
        <authorList>
            <person name="de Eugenio L.I."/>
            <person name="Mendez-Liter J.A."/>
            <person name="Nieto-Dominguez M."/>
            <person name="Alonso L."/>
            <person name="Gil-Munoz J."/>
            <person name="Barriuso J."/>
            <person name="Prieto A."/>
            <person name="Martinez M.J."/>
        </authorList>
    </citation>
    <scope>NUCLEOTIDE SEQUENCE [LARGE SCALE GENOMIC DNA]</scope>
    <source>
        <strain evidence="2 3">CIB</strain>
    </source>
</reference>
<dbReference type="OrthoDB" id="2016523at2759"/>
<feature type="transmembrane region" description="Helical" evidence="1">
    <location>
        <begin position="329"/>
        <end position="353"/>
    </location>
</feature>
<evidence type="ECO:0000313" key="2">
    <source>
        <dbReference type="EMBL" id="RAO72174.1"/>
    </source>
</evidence>
<keyword evidence="1" id="KW-1133">Transmembrane helix</keyword>
<proteinExistence type="predicted"/>
<dbReference type="AlphaFoldDB" id="A0A364L8N1"/>
<feature type="transmembrane region" description="Helical" evidence="1">
    <location>
        <begin position="278"/>
        <end position="299"/>
    </location>
</feature>
<sequence length="483" mass="55224">MQIARLLNHVVTLSQQTVRLNLPFLTKAQIRLLSIFALAYLAIFLLLQWRGPHDPGSLFFTVQGYAPKYSLGRLQQAQAFLQSIAQSDRDSIKQTEQTNKLGTVPPRLCIGMPTARRSQEQYVDITIASLFDHLTPQERAQIQFNLLIAHTNPREHPFYDESSPTVNASRVADNVIFYPDIAGSSKSVIDRIHQLEKQSKFNEKSYYDYSLLLHQCVASLAPYILILEDDVLAQEGWYARTMDSLQKLETGPGYSRREWLYLRLFFTEKFQGWHKEHWPLYLLWSCATVILVAVILLFLRLRLSSLSASPSLPYPRSFPRKPSPKDHQLLSLPFIFIVSCLCVPALIILYFAAGPQTVQPLRPGIHVMNNYGCCSQAFIFRRNMSLALLDWFDERIATDMKFADPTSNHDHGRKYLRGSIDSAMEIFADERYLQRYALVPSAFQHIGAKTYKESKDSGARELYNVSGARGIWSFGFEQLVSPS</sequence>
<dbReference type="CDD" id="cd22189">
    <property type="entry name" value="PGAP4-like_fungal"/>
    <property type="match status" value="1"/>
</dbReference>
<dbReference type="InterPro" id="IPR029675">
    <property type="entry name" value="PGAP4"/>
</dbReference>
<dbReference type="Proteomes" id="UP000249363">
    <property type="component" value="Unassembled WGS sequence"/>
</dbReference>
<feature type="transmembrane region" description="Helical" evidence="1">
    <location>
        <begin position="28"/>
        <end position="47"/>
    </location>
</feature>
<evidence type="ECO:0000256" key="1">
    <source>
        <dbReference type="SAM" id="Phobius"/>
    </source>
</evidence>
<keyword evidence="1" id="KW-0472">Membrane</keyword>